<dbReference type="SMART" id="SM00530">
    <property type="entry name" value="HTH_XRE"/>
    <property type="match status" value="1"/>
</dbReference>
<dbReference type="CDD" id="cd00093">
    <property type="entry name" value="HTH_XRE"/>
    <property type="match status" value="1"/>
</dbReference>
<reference evidence="5 6" key="1">
    <citation type="submission" date="2015-03" db="EMBL/GenBank/DDBJ databases">
        <title>Complete genome sequence of Lactobacillus acetotolerans NBRC 13120.</title>
        <authorList>
            <person name="Toh H."/>
            <person name="Morita H."/>
            <person name="Fujita N."/>
        </authorList>
    </citation>
    <scope>NUCLEOTIDE SEQUENCE [LARGE SCALE GENOMIC DNA]</scope>
    <source>
        <strain evidence="5 6">NBRC 13120</strain>
    </source>
</reference>
<dbReference type="EMBL" id="AP014808">
    <property type="protein sequence ID" value="BAQ57713.1"/>
    <property type="molecule type" value="Genomic_DNA"/>
</dbReference>
<dbReference type="Proteomes" id="UP000035709">
    <property type="component" value="Chromosome"/>
</dbReference>
<dbReference type="Pfam" id="PF01381">
    <property type="entry name" value="HTH_3"/>
    <property type="match status" value="1"/>
</dbReference>
<dbReference type="PATRIC" id="fig|1600.4.peg.1351"/>
<evidence type="ECO:0000256" key="3">
    <source>
        <dbReference type="SAM" id="Phobius"/>
    </source>
</evidence>
<evidence type="ECO:0000259" key="4">
    <source>
        <dbReference type="PROSITE" id="PS50943"/>
    </source>
</evidence>
<dbReference type="InterPro" id="IPR001387">
    <property type="entry name" value="Cro/C1-type_HTH"/>
</dbReference>
<evidence type="ECO:0000256" key="2">
    <source>
        <dbReference type="SAM" id="MobiDB-lite"/>
    </source>
</evidence>
<feature type="transmembrane region" description="Helical" evidence="3">
    <location>
        <begin position="101"/>
        <end position="123"/>
    </location>
</feature>
<proteinExistence type="predicted"/>
<evidence type="ECO:0000313" key="6">
    <source>
        <dbReference type="Proteomes" id="UP000035709"/>
    </source>
</evidence>
<accession>A0A0D6A4I4</accession>
<dbReference type="GO" id="GO:0003677">
    <property type="term" value="F:DNA binding"/>
    <property type="evidence" value="ECO:0007669"/>
    <property type="project" value="UniProtKB-KW"/>
</dbReference>
<dbReference type="PANTHER" id="PTHR46558">
    <property type="entry name" value="TRACRIPTIONAL REGULATORY PROTEIN-RELATED-RELATED"/>
    <property type="match status" value="1"/>
</dbReference>
<keyword evidence="3" id="KW-1133">Transmembrane helix</keyword>
<name>A0A0D6A4I4_9LACO</name>
<feature type="region of interest" description="Disordered" evidence="2">
    <location>
        <begin position="66"/>
        <end position="87"/>
    </location>
</feature>
<feature type="domain" description="HTH cro/C1-type" evidence="4">
    <location>
        <begin position="11"/>
        <end position="65"/>
    </location>
</feature>
<evidence type="ECO:0000256" key="1">
    <source>
        <dbReference type="ARBA" id="ARBA00023125"/>
    </source>
</evidence>
<keyword evidence="3" id="KW-0472">Membrane</keyword>
<dbReference type="InterPro" id="IPR010982">
    <property type="entry name" value="Lambda_DNA-bd_dom_sf"/>
</dbReference>
<organism evidence="5 6">
    <name type="scientific">Lactobacillus acetotolerans</name>
    <dbReference type="NCBI Taxonomy" id="1600"/>
    <lineage>
        <taxon>Bacteria</taxon>
        <taxon>Bacillati</taxon>
        <taxon>Bacillota</taxon>
        <taxon>Bacilli</taxon>
        <taxon>Lactobacillales</taxon>
        <taxon>Lactobacillaceae</taxon>
        <taxon>Lactobacillus</taxon>
    </lineage>
</organism>
<dbReference type="PROSITE" id="PS50943">
    <property type="entry name" value="HTH_CROC1"/>
    <property type="match status" value="1"/>
</dbReference>
<keyword evidence="6" id="KW-1185">Reference proteome</keyword>
<protein>
    <submittedName>
        <fullName evidence="5">Transcriptional regulator</fullName>
    </submittedName>
</protein>
<dbReference type="PANTHER" id="PTHR46558:SF4">
    <property type="entry name" value="DNA-BIDING PHAGE PROTEIN"/>
    <property type="match status" value="1"/>
</dbReference>
<dbReference type="RefSeq" id="WP_060459701.1">
    <property type="nucleotide sequence ID" value="NZ_AP014808.1"/>
</dbReference>
<dbReference type="OrthoDB" id="9805856at2"/>
<gene>
    <name evidence="5" type="ORF">LBAT_1324</name>
</gene>
<keyword evidence="1" id="KW-0238">DNA-binding</keyword>
<dbReference type="AlphaFoldDB" id="A0A0D6A4I4"/>
<dbReference type="Gene3D" id="1.10.260.40">
    <property type="entry name" value="lambda repressor-like DNA-binding domains"/>
    <property type="match status" value="1"/>
</dbReference>
<feature type="transmembrane region" description="Helical" evidence="3">
    <location>
        <begin position="129"/>
        <end position="153"/>
    </location>
</feature>
<dbReference type="KEGG" id="lae:LBAT_1324"/>
<dbReference type="SUPFAM" id="SSF47413">
    <property type="entry name" value="lambda repressor-like DNA-binding domains"/>
    <property type="match status" value="1"/>
</dbReference>
<sequence>MNDDKNVGQVIHNKRKELSLTQEDLAEKVHVTRQAVSNLERNKTVPDDSMIAVLAENLGTNIDNFVSKNNKKQSGENTMSDKENTEQSGYKVNKYDTAMGLFYAVALFIGILVSLILMVVTGFTWENIIIDSAIGLLTFLILGLLCHAIITLCRKD</sequence>
<evidence type="ECO:0000313" key="5">
    <source>
        <dbReference type="EMBL" id="BAQ57713.1"/>
    </source>
</evidence>
<keyword evidence="3" id="KW-0812">Transmembrane</keyword>